<name>A0A381S4Y4_9ZZZZ</name>
<protein>
    <recommendedName>
        <fullName evidence="2">Lipoprotein SmpA/OmlA domain-containing protein</fullName>
    </recommendedName>
</protein>
<organism evidence="1">
    <name type="scientific">marine metagenome</name>
    <dbReference type="NCBI Taxonomy" id="408172"/>
    <lineage>
        <taxon>unclassified sequences</taxon>
        <taxon>metagenomes</taxon>
        <taxon>ecological metagenomes</taxon>
    </lineage>
</organism>
<dbReference type="PROSITE" id="PS51257">
    <property type="entry name" value="PROKAR_LIPOPROTEIN"/>
    <property type="match status" value="1"/>
</dbReference>
<dbReference type="AlphaFoldDB" id="A0A381S4Y4"/>
<evidence type="ECO:0008006" key="2">
    <source>
        <dbReference type="Google" id="ProtNLM"/>
    </source>
</evidence>
<sequence length="130" mass="15037">MTKFYFLLPITGILLFMLLVGCAKTRIGKVELSDEKLPNFLKVGTTSAQEVLEQIGEPFGYREQENRSAMIFLDFQEDYVNLLITEIRREKAYRLDLVFQDDILQKAEIKKEGWGFGANMDPQLLQLLAR</sequence>
<gene>
    <name evidence="1" type="ORF">METZ01_LOCUS51225</name>
</gene>
<evidence type="ECO:0000313" key="1">
    <source>
        <dbReference type="EMBL" id="SUZ98371.1"/>
    </source>
</evidence>
<proteinExistence type="predicted"/>
<dbReference type="EMBL" id="UINC01002599">
    <property type="protein sequence ID" value="SUZ98371.1"/>
    <property type="molecule type" value="Genomic_DNA"/>
</dbReference>
<reference evidence="1" key="1">
    <citation type="submission" date="2018-05" db="EMBL/GenBank/DDBJ databases">
        <authorList>
            <person name="Lanie J.A."/>
            <person name="Ng W.-L."/>
            <person name="Kazmierczak K.M."/>
            <person name="Andrzejewski T.M."/>
            <person name="Davidsen T.M."/>
            <person name="Wayne K.J."/>
            <person name="Tettelin H."/>
            <person name="Glass J.I."/>
            <person name="Rusch D."/>
            <person name="Podicherti R."/>
            <person name="Tsui H.-C.T."/>
            <person name="Winkler M.E."/>
        </authorList>
    </citation>
    <scope>NUCLEOTIDE SEQUENCE</scope>
</reference>
<accession>A0A381S4Y4</accession>